<feature type="transmembrane region" description="Helical" evidence="10">
    <location>
        <begin position="152"/>
        <end position="176"/>
    </location>
</feature>
<comment type="pathway">
    <text evidence="10">Lipid metabolism; phospholipid metabolism.</text>
</comment>
<keyword evidence="4 10" id="KW-0812">Transmembrane</keyword>
<dbReference type="GO" id="GO:0008654">
    <property type="term" value="P:phospholipid biosynthetic process"/>
    <property type="evidence" value="ECO:0007669"/>
    <property type="project" value="UniProtKB-UniRule"/>
</dbReference>
<evidence type="ECO:0000256" key="3">
    <source>
        <dbReference type="ARBA" id="ARBA00022679"/>
    </source>
</evidence>
<dbReference type="RefSeq" id="WP_038090043.1">
    <property type="nucleotide sequence ID" value="NZ_JQSG02000006.1"/>
</dbReference>
<comment type="subunit">
    <text evidence="10">Probably interacts with PlsX.</text>
</comment>
<organism evidence="11 12">
    <name type="scientific">Acidihalobacter prosperus</name>
    <dbReference type="NCBI Taxonomy" id="160660"/>
    <lineage>
        <taxon>Bacteria</taxon>
        <taxon>Pseudomonadati</taxon>
        <taxon>Pseudomonadota</taxon>
        <taxon>Gammaproteobacteria</taxon>
        <taxon>Chromatiales</taxon>
        <taxon>Ectothiorhodospiraceae</taxon>
        <taxon>Acidihalobacter</taxon>
    </lineage>
</organism>
<dbReference type="Proteomes" id="UP000029273">
    <property type="component" value="Unassembled WGS sequence"/>
</dbReference>
<evidence type="ECO:0000256" key="9">
    <source>
        <dbReference type="ARBA" id="ARBA00023264"/>
    </source>
</evidence>
<reference evidence="11 12" key="1">
    <citation type="journal article" date="2014" name="Genome Announc.">
        <title>Draft Genome Sequence of the Iron-Oxidizing, Acidophilic, and Halotolerant 'Thiobacillus prosperus' Type Strain DSM 5130.</title>
        <authorList>
            <person name="Ossandon F.J."/>
            <person name="Cardenas J.P."/>
            <person name="Corbett M."/>
            <person name="Quatrini R."/>
            <person name="Holmes D.S."/>
            <person name="Watkin E."/>
        </authorList>
    </citation>
    <scope>NUCLEOTIDE SEQUENCE [LARGE SCALE GENOMIC DNA]</scope>
    <source>
        <strain evidence="11 12">DSM 5130</strain>
    </source>
</reference>
<protein>
    <recommendedName>
        <fullName evidence="10">Glycerol-3-phosphate acyltransferase</fullName>
    </recommendedName>
    <alternativeName>
        <fullName evidence="10">Acyl-PO4 G3P acyltransferase</fullName>
    </alternativeName>
    <alternativeName>
        <fullName evidence="10">Acyl-phosphate--glycerol-3-phosphate acyltransferase</fullName>
    </alternativeName>
    <alternativeName>
        <fullName evidence="10">G3P acyltransferase</fullName>
        <shortName evidence="10">GPAT</shortName>
        <ecNumber evidence="10">2.3.1.275</ecNumber>
    </alternativeName>
    <alternativeName>
        <fullName evidence="10">Lysophosphatidic acid synthase</fullName>
        <shortName evidence="10">LPA synthase</shortName>
    </alternativeName>
</protein>
<keyword evidence="3 10" id="KW-0808">Transferase</keyword>
<keyword evidence="9 10" id="KW-1208">Phospholipid metabolism</keyword>
<keyword evidence="5 10" id="KW-1133">Transmembrane helix</keyword>
<comment type="caution">
    <text evidence="10">Lacks conserved residue(s) required for the propagation of feature annotation.</text>
</comment>
<dbReference type="AlphaFoldDB" id="A0A1A6C0W8"/>
<dbReference type="PANTHER" id="PTHR30309">
    <property type="entry name" value="INNER MEMBRANE PROTEIN YGIH"/>
    <property type="match status" value="1"/>
</dbReference>
<comment type="similarity">
    <text evidence="10">Belongs to the PlsY family.</text>
</comment>
<evidence type="ECO:0000256" key="6">
    <source>
        <dbReference type="ARBA" id="ARBA00023098"/>
    </source>
</evidence>
<keyword evidence="11" id="KW-0012">Acyltransferase</keyword>
<feature type="transmembrane region" description="Helical" evidence="10">
    <location>
        <begin position="110"/>
        <end position="132"/>
    </location>
</feature>
<keyword evidence="1 10" id="KW-1003">Cell membrane</keyword>
<evidence type="ECO:0000313" key="11">
    <source>
        <dbReference type="EMBL" id="OBS08206.1"/>
    </source>
</evidence>
<evidence type="ECO:0000256" key="4">
    <source>
        <dbReference type="ARBA" id="ARBA00022692"/>
    </source>
</evidence>
<dbReference type="OrthoDB" id="9777124at2"/>
<comment type="subcellular location">
    <subcellularLocation>
        <location evidence="10">Cell membrane</location>
        <topology evidence="10">Multi-pass membrane protein</topology>
    </subcellularLocation>
</comment>
<comment type="function">
    <text evidence="10">Catalyzes the transfer of an acyl group from acyl-phosphate (acyl-PO(4)) to glycerol-3-phosphate (G3P) to form lysophosphatidic acid (LPA). This enzyme utilizes acyl-phosphate as fatty acyl donor, but not acyl-CoA or acyl-ACP.</text>
</comment>
<keyword evidence="2 10" id="KW-0444">Lipid biosynthesis</keyword>
<evidence type="ECO:0000256" key="7">
    <source>
        <dbReference type="ARBA" id="ARBA00023136"/>
    </source>
</evidence>
<dbReference type="EMBL" id="JQSG02000006">
    <property type="protein sequence ID" value="OBS08206.1"/>
    <property type="molecule type" value="Genomic_DNA"/>
</dbReference>
<dbReference type="HAMAP" id="MF_01043">
    <property type="entry name" value="PlsY"/>
    <property type="match status" value="1"/>
</dbReference>
<evidence type="ECO:0000256" key="2">
    <source>
        <dbReference type="ARBA" id="ARBA00022516"/>
    </source>
</evidence>
<keyword evidence="6 10" id="KW-0443">Lipid metabolism</keyword>
<dbReference type="GO" id="GO:0005886">
    <property type="term" value="C:plasma membrane"/>
    <property type="evidence" value="ECO:0007669"/>
    <property type="project" value="UniProtKB-SubCell"/>
</dbReference>
<keyword evidence="12" id="KW-1185">Reference proteome</keyword>
<evidence type="ECO:0000256" key="1">
    <source>
        <dbReference type="ARBA" id="ARBA00022475"/>
    </source>
</evidence>
<dbReference type="PANTHER" id="PTHR30309:SF0">
    <property type="entry name" value="GLYCEROL-3-PHOSPHATE ACYLTRANSFERASE-RELATED"/>
    <property type="match status" value="1"/>
</dbReference>
<comment type="caution">
    <text evidence="11">The sequence shown here is derived from an EMBL/GenBank/DDBJ whole genome shotgun (WGS) entry which is preliminary data.</text>
</comment>
<dbReference type="EC" id="2.3.1.275" evidence="10"/>
<dbReference type="InterPro" id="IPR003811">
    <property type="entry name" value="G3P_acylTferase_PlsY"/>
</dbReference>
<name>A0A1A6C0W8_9GAMM</name>
<gene>
    <name evidence="10" type="primary">plsY</name>
    <name evidence="11" type="ORF">Thpro_022456</name>
</gene>
<dbReference type="STRING" id="160660.BJI67_14730"/>
<dbReference type="NCBIfam" id="TIGR00023">
    <property type="entry name" value="glycerol-3-phosphate 1-O-acyltransferase PlsY"/>
    <property type="match status" value="1"/>
</dbReference>
<keyword evidence="7 10" id="KW-0472">Membrane</keyword>
<keyword evidence="8 10" id="KW-0594">Phospholipid biosynthesis</keyword>
<evidence type="ECO:0000256" key="8">
    <source>
        <dbReference type="ARBA" id="ARBA00023209"/>
    </source>
</evidence>
<evidence type="ECO:0000256" key="10">
    <source>
        <dbReference type="HAMAP-Rule" id="MF_01043"/>
    </source>
</evidence>
<sequence>MPYDVLLIVAAYLLGSLSTAILTCRLMGLPDPRGVGSGNPGATNVLRAGGKKAAIITLAGDLIKGALPVALTLALGRGQATAALVGFAAFLGHLYPLYFGFKGGKGVATALGAIFGLNPLAGAAVAGTWLGMALVSRISSLSALTAFLCAPAYLYLLAHSTPASLIMAFMSALIFWRHRRNIRNLAAGSEPRIGGKARADSTE</sequence>
<comment type="catalytic activity">
    <reaction evidence="10">
        <text>an acyl phosphate + sn-glycerol 3-phosphate = a 1-acyl-sn-glycero-3-phosphate + phosphate</text>
        <dbReference type="Rhea" id="RHEA:34075"/>
        <dbReference type="ChEBI" id="CHEBI:43474"/>
        <dbReference type="ChEBI" id="CHEBI:57597"/>
        <dbReference type="ChEBI" id="CHEBI:57970"/>
        <dbReference type="ChEBI" id="CHEBI:59918"/>
        <dbReference type="EC" id="2.3.1.275"/>
    </reaction>
</comment>
<evidence type="ECO:0000256" key="5">
    <source>
        <dbReference type="ARBA" id="ARBA00022989"/>
    </source>
</evidence>
<accession>A0A1A6C0W8</accession>
<proteinExistence type="inferred from homology"/>
<dbReference type="UniPathway" id="UPA00085"/>
<feature type="transmembrane region" description="Helical" evidence="10">
    <location>
        <begin position="80"/>
        <end position="98"/>
    </location>
</feature>
<dbReference type="GO" id="GO:0043772">
    <property type="term" value="F:acyl-phosphate glycerol-3-phosphate acyltransferase activity"/>
    <property type="evidence" value="ECO:0007669"/>
    <property type="project" value="UniProtKB-UniRule"/>
</dbReference>
<dbReference type="Pfam" id="PF02660">
    <property type="entry name" value="G3P_acyltransf"/>
    <property type="match status" value="1"/>
</dbReference>
<evidence type="ECO:0000313" key="12">
    <source>
        <dbReference type="Proteomes" id="UP000029273"/>
    </source>
</evidence>
<dbReference type="SMART" id="SM01207">
    <property type="entry name" value="G3P_acyltransf"/>
    <property type="match status" value="1"/>
</dbReference>